<comment type="similarity">
    <text evidence="2">Belongs to the bacterial solute-binding protein SsuA/TauA family.</text>
</comment>
<evidence type="ECO:0000256" key="3">
    <source>
        <dbReference type="ARBA" id="ARBA00022729"/>
    </source>
</evidence>
<gene>
    <name evidence="5" type="ORF">BOH66_14975</name>
</gene>
<dbReference type="SUPFAM" id="SSF53850">
    <property type="entry name" value="Periplasmic binding protein-like II"/>
    <property type="match status" value="1"/>
</dbReference>
<evidence type="ECO:0000256" key="2">
    <source>
        <dbReference type="ARBA" id="ARBA00010742"/>
    </source>
</evidence>
<dbReference type="PANTHER" id="PTHR30024">
    <property type="entry name" value="ALIPHATIC SULFONATES-BINDING PROTEIN-RELATED"/>
    <property type="match status" value="1"/>
</dbReference>
<dbReference type="Gene3D" id="3.40.190.10">
    <property type="entry name" value="Periplasmic binding protein-like II"/>
    <property type="match status" value="2"/>
</dbReference>
<dbReference type="GO" id="GO:0042597">
    <property type="term" value="C:periplasmic space"/>
    <property type="evidence" value="ECO:0007669"/>
    <property type="project" value="UniProtKB-SubCell"/>
</dbReference>
<reference evidence="5 6" key="1">
    <citation type="submission" date="2016-12" db="EMBL/GenBank/DDBJ databases">
        <title>Complete genome sequence of Microbacterium aurum KACC 15219.</title>
        <authorList>
            <person name="Jung Y."/>
            <person name="Shin J.-H."/>
            <person name="Lee Y.-J."/>
            <person name="Yi H."/>
            <person name="Bahn Y.-S."/>
            <person name="Kim J.F."/>
            <person name="Lee D.-W."/>
        </authorList>
    </citation>
    <scope>NUCLEOTIDE SEQUENCE [LARGE SCALE GENOMIC DNA]</scope>
    <source>
        <strain evidence="5 6">KACC 15219</strain>
    </source>
</reference>
<name>A0A1P8UBA5_9MICO</name>
<protein>
    <recommendedName>
        <fullName evidence="4">SsuA/THI5-like domain-containing protein</fullName>
    </recommendedName>
</protein>
<accession>A0A1P8UBA5</accession>
<comment type="subcellular location">
    <subcellularLocation>
        <location evidence="1">Periplasm</location>
    </subcellularLocation>
</comment>
<dbReference type="STRING" id="36805.BOH66_14975"/>
<evidence type="ECO:0000256" key="1">
    <source>
        <dbReference type="ARBA" id="ARBA00004418"/>
    </source>
</evidence>
<sequence length="282" mass="29287">MTLRQSQFVPPVPLIVARECGLLAGIGLETSRTTGSPAQLTGLLAGDIDIAITSIDNLYAWTAAGADLRLVAQVEATTPLGVYARPAADRLTDLGGSRFAVDAATNGFSLVARYLLGREGVTVDYIEVGGVKERLDSLLAGDVAATLLGPPFDAAARDAGATLLATVAETLPAFPGQGLMVPSELIGSDELTAYLHALGLAVDAGERMTHAEGEGLLERAGFGAAAAATWATRPRTLEVDPDGLTLLAEIRSHLGLMPPGIRLEDLYDPAPLRLAASRLPTR</sequence>
<dbReference type="InterPro" id="IPR015168">
    <property type="entry name" value="SsuA/THI5"/>
</dbReference>
<dbReference type="RefSeq" id="WP_076691770.1">
    <property type="nucleotide sequence ID" value="NZ_CP018762.1"/>
</dbReference>
<dbReference type="Proteomes" id="UP000187185">
    <property type="component" value="Chromosome"/>
</dbReference>
<feature type="domain" description="SsuA/THI5-like" evidence="4">
    <location>
        <begin position="13"/>
        <end position="147"/>
    </location>
</feature>
<dbReference type="OrthoDB" id="5065011at2"/>
<dbReference type="Pfam" id="PF09084">
    <property type="entry name" value="NMT1"/>
    <property type="match status" value="1"/>
</dbReference>
<evidence type="ECO:0000313" key="6">
    <source>
        <dbReference type="Proteomes" id="UP000187185"/>
    </source>
</evidence>
<evidence type="ECO:0000313" key="5">
    <source>
        <dbReference type="EMBL" id="APZ35401.1"/>
    </source>
</evidence>
<keyword evidence="3" id="KW-0732">Signal</keyword>
<dbReference type="KEGG" id="maur:BOH66_14975"/>
<dbReference type="EMBL" id="CP018762">
    <property type="protein sequence ID" value="APZ35401.1"/>
    <property type="molecule type" value="Genomic_DNA"/>
</dbReference>
<organism evidence="5 6">
    <name type="scientific">Microbacterium aurum</name>
    <dbReference type="NCBI Taxonomy" id="36805"/>
    <lineage>
        <taxon>Bacteria</taxon>
        <taxon>Bacillati</taxon>
        <taxon>Actinomycetota</taxon>
        <taxon>Actinomycetes</taxon>
        <taxon>Micrococcales</taxon>
        <taxon>Microbacteriaceae</taxon>
        <taxon>Microbacterium</taxon>
    </lineage>
</organism>
<dbReference type="PANTHER" id="PTHR30024:SF47">
    <property type="entry name" value="TAURINE-BINDING PERIPLASMIC PROTEIN"/>
    <property type="match status" value="1"/>
</dbReference>
<keyword evidence="6" id="KW-1185">Reference proteome</keyword>
<proteinExistence type="inferred from homology"/>
<evidence type="ECO:0000259" key="4">
    <source>
        <dbReference type="Pfam" id="PF09084"/>
    </source>
</evidence>
<dbReference type="AlphaFoldDB" id="A0A1P8UBA5"/>